<accession>A0A0E9XWP9</accession>
<dbReference type="AlphaFoldDB" id="A0A0E9XWP9"/>
<name>A0A0E9XWP9_ANGAN</name>
<evidence type="ECO:0000313" key="1">
    <source>
        <dbReference type="EMBL" id="JAI06134.1"/>
    </source>
</evidence>
<sequence>MTYCKDLKTCQISLTKSHSEVWQQCDF</sequence>
<dbReference type="EMBL" id="GBXM01002444">
    <property type="protein sequence ID" value="JAI06134.1"/>
    <property type="molecule type" value="Transcribed_RNA"/>
</dbReference>
<proteinExistence type="predicted"/>
<organism evidence="1">
    <name type="scientific">Anguilla anguilla</name>
    <name type="common">European freshwater eel</name>
    <name type="synonym">Muraena anguilla</name>
    <dbReference type="NCBI Taxonomy" id="7936"/>
    <lineage>
        <taxon>Eukaryota</taxon>
        <taxon>Metazoa</taxon>
        <taxon>Chordata</taxon>
        <taxon>Craniata</taxon>
        <taxon>Vertebrata</taxon>
        <taxon>Euteleostomi</taxon>
        <taxon>Actinopterygii</taxon>
        <taxon>Neopterygii</taxon>
        <taxon>Teleostei</taxon>
        <taxon>Anguilliformes</taxon>
        <taxon>Anguillidae</taxon>
        <taxon>Anguilla</taxon>
    </lineage>
</organism>
<reference evidence="1" key="1">
    <citation type="submission" date="2014-11" db="EMBL/GenBank/DDBJ databases">
        <authorList>
            <person name="Amaro Gonzalez C."/>
        </authorList>
    </citation>
    <scope>NUCLEOTIDE SEQUENCE</scope>
</reference>
<protein>
    <submittedName>
        <fullName evidence="1">Uncharacterized protein</fullName>
    </submittedName>
</protein>
<reference evidence="1" key="2">
    <citation type="journal article" date="2015" name="Fish Shellfish Immunol.">
        <title>Early steps in the European eel (Anguilla anguilla)-Vibrio vulnificus interaction in the gills: Role of the RtxA13 toxin.</title>
        <authorList>
            <person name="Callol A."/>
            <person name="Pajuelo D."/>
            <person name="Ebbesson L."/>
            <person name="Teles M."/>
            <person name="MacKenzie S."/>
            <person name="Amaro C."/>
        </authorList>
    </citation>
    <scope>NUCLEOTIDE SEQUENCE</scope>
</reference>